<sequence length="215" mass="24613">MATTMNSIQRFFGKKTPEELVRKWQQEIRAQNRGIERQIRQIEREEAKVKAGIKAVAKRGDVKSCKSLAKELIRSRKHVDRLHTSKAQLNSVSMQLNHQLATLKIAGTLQKSAEVMNLVNQLVKLPEIAKTMQEMSMEMTRAGIMDEMISDSFEMMDDEDLEEEADEEVNKVLYQVTEGTMGEASSVANLQNPLATEEEEEEEEPELDMMQKRLE</sequence>
<feature type="non-terminal residue" evidence="2">
    <location>
        <position position="1"/>
    </location>
</feature>
<dbReference type="EMBL" id="JAEPRA010000003">
    <property type="protein sequence ID" value="KAG2187755.1"/>
    <property type="molecule type" value="Genomic_DNA"/>
</dbReference>
<name>A0A8H7Q9F2_9FUNG</name>
<proteinExistence type="predicted"/>
<gene>
    <name evidence="2" type="ORF">INT44_005445</name>
</gene>
<evidence type="ECO:0000256" key="1">
    <source>
        <dbReference type="SAM" id="MobiDB-lite"/>
    </source>
</evidence>
<dbReference type="Pfam" id="PF03357">
    <property type="entry name" value="Snf7"/>
    <property type="match status" value="1"/>
</dbReference>
<dbReference type="GO" id="GO:0007034">
    <property type="term" value="P:vacuolar transport"/>
    <property type="evidence" value="ECO:0007669"/>
    <property type="project" value="InterPro"/>
</dbReference>
<reference evidence="2" key="1">
    <citation type="submission" date="2020-12" db="EMBL/GenBank/DDBJ databases">
        <title>Metabolic potential, ecology and presence of endohyphal bacteria is reflected in genomic diversity of Mucoromycotina.</title>
        <authorList>
            <person name="Muszewska A."/>
            <person name="Okrasinska A."/>
            <person name="Steczkiewicz K."/>
            <person name="Drgas O."/>
            <person name="Orlowska M."/>
            <person name="Perlinska-Lenart U."/>
            <person name="Aleksandrzak-Piekarczyk T."/>
            <person name="Szatraj K."/>
            <person name="Zielenkiewicz U."/>
            <person name="Pilsyk S."/>
            <person name="Malc E."/>
            <person name="Mieczkowski P."/>
            <person name="Kruszewska J.S."/>
            <person name="Biernat P."/>
            <person name="Pawlowska J."/>
        </authorList>
    </citation>
    <scope>NUCLEOTIDE SEQUENCE</scope>
    <source>
        <strain evidence="2">WA0000051536</strain>
    </source>
</reference>
<evidence type="ECO:0000313" key="2">
    <source>
        <dbReference type="EMBL" id="KAG2187755.1"/>
    </source>
</evidence>
<dbReference type="InterPro" id="IPR005024">
    <property type="entry name" value="Snf7_fam"/>
</dbReference>
<dbReference type="AlphaFoldDB" id="A0A8H7Q9F2"/>
<feature type="compositionally biased region" description="Acidic residues" evidence="1">
    <location>
        <begin position="196"/>
        <end position="207"/>
    </location>
</feature>
<dbReference type="PANTHER" id="PTHR10476">
    <property type="entry name" value="CHARGED MULTIVESICULAR BODY PROTEIN"/>
    <property type="match status" value="1"/>
</dbReference>
<dbReference type="OrthoDB" id="2329734at2759"/>
<comment type="caution">
    <text evidence="2">The sequence shown here is derived from an EMBL/GenBank/DDBJ whole genome shotgun (WGS) entry which is preliminary data.</text>
</comment>
<keyword evidence="3" id="KW-1185">Reference proteome</keyword>
<dbReference type="Proteomes" id="UP000612746">
    <property type="component" value="Unassembled WGS sequence"/>
</dbReference>
<organism evidence="2 3">
    <name type="scientific">Umbelopsis vinacea</name>
    <dbReference type="NCBI Taxonomy" id="44442"/>
    <lineage>
        <taxon>Eukaryota</taxon>
        <taxon>Fungi</taxon>
        <taxon>Fungi incertae sedis</taxon>
        <taxon>Mucoromycota</taxon>
        <taxon>Mucoromycotina</taxon>
        <taxon>Umbelopsidomycetes</taxon>
        <taxon>Umbelopsidales</taxon>
        <taxon>Umbelopsidaceae</taxon>
        <taxon>Umbelopsis</taxon>
    </lineage>
</organism>
<feature type="region of interest" description="Disordered" evidence="1">
    <location>
        <begin position="182"/>
        <end position="215"/>
    </location>
</feature>
<protein>
    <submittedName>
        <fullName evidence="2">Uncharacterized protein</fullName>
    </submittedName>
</protein>
<accession>A0A8H7Q9F2</accession>
<evidence type="ECO:0000313" key="3">
    <source>
        <dbReference type="Proteomes" id="UP000612746"/>
    </source>
</evidence>
<dbReference type="Gene3D" id="6.10.140.1230">
    <property type="match status" value="1"/>
</dbReference>